<dbReference type="STRING" id="440168.SAMN04487974_11457"/>
<protein>
    <submittedName>
        <fullName evidence="1">Uncharacterized conserved protein, DUF736 family</fullName>
    </submittedName>
</protein>
<evidence type="ECO:0000313" key="1">
    <source>
        <dbReference type="EMBL" id="SDG96789.1"/>
    </source>
</evidence>
<dbReference type="Pfam" id="PF05284">
    <property type="entry name" value="DUF736"/>
    <property type="match status" value="1"/>
</dbReference>
<accession>A0A1G7YKM2</accession>
<dbReference type="InterPro" id="IPR007948">
    <property type="entry name" value="DUF736"/>
</dbReference>
<name>A0A1G7YKM2_9HYPH</name>
<evidence type="ECO:0000313" key="2">
    <source>
        <dbReference type="Proteomes" id="UP000199495"/>
    </source>
</evidence>
<dbReference type="OrthoDB" id="9811595at2"/>
<keyword evidence="2" id="KW-1185">Reference proteome</keyword>
<dbReference type="Proteomes" id="UP000199495">
    <property type="component" value="Unassembled WGS sequence"/>
</dbReference>
<reference evidence="1 2" key="1">
    <citation type="submission" date="2016-10" db="EMBL/GenBank/DDBJ databases">
        <authorList>
            <person name="de Groot N.N."/>
        </authorList>
    </citation>
    <scope>NUCLEOTIDE SEQUENCE [LARGE SCALE GENOMIC DNA]</scope>
    <source>
        <strain evidence="1 2">CGMCC 1.10267</strain>
    </source>
</reference>
<dbReference type="RefSeq" id="WP_090598030.1">
    <property type="nucleotide sequence ID" value="NZ_FNCS01000014.1"/>
</dbReference>
<sequence length="108" mass="11246">MAGIGCETFSQAGNGYAGSRPAGASNLNVKAIKVGHAELSGRQLQGPDFRIFAGVDGSVMNGKRPLSGARLVPVKLDDPTFPAAVYASLTAAETEGRTLVWSRRRAAE</sequence>
<dbReference type="EMBL" id="FNCS01000014">
    <property type="protein sequence ID" value="SDG96789.1"/>
    <property type="molecule type" value="Genomic_DNA"/>
</dbReference>
<dbReference type="AlphaFoldDB" id="A0A1G7YKM2"/>
<gene>
    <name evidence="1" type="ORF">SAMN04487974_11457</name>
</gene>
<proteinExistence type="predicted"/>
<organism evidence="1 2">
    <name type="scientific">Pelagibacterium luteolum</name>
    <dbReference type="NCBI Taxonomy" id="440168"/>
    <lineage>
        <taxon>Bacteria</taxon>
        <taxon>Pseudomonadati</taxon>
        <taxon>Pseudomonadota</taxon>
        <taxon>Alphaproteobacteria</taxon>
        <taxon>Hyphomicrobiales</taxon>
        <taxon>Devosiaceae</taxon>
        <taxon>Pelagibacterium</taxon>
    </lineage>
</organism>